<reference evidence="2" key="1">
    <citation type="journal article" date="2019" name="Int. J. Syst. Evol. Microbiol.">
        <title>The Global Catalogue of Microorganisms (GCM) 10K type strain sequencing project: providing services to taxonomists for standard genome sequencing and annotation.</title>
        <authorList>
            <consortium name="The Broad Institute Genomics Platform"/>
            <consortium name="The Broad Institute Genome Sequencing Center for Infectious Disease"/>
            <person name="Wu L."/>
            <person name="Ma J."/>
        </authorList>
    </citation>
    <scope>NUCLEOTIDE SEQUENCE [LARGE SCALE GENOMIC DNA]</scope>
    <source>
        <strain evidence="2">CCUG 56607</strain>
    </source>
</reference>
<dbReference type="InterPro" id="IPR020534">
    <property type="entry name" value="Uncharacterised_YqxA"/>
</dbReference>
<dbReference type="EMBL" id="JBHTKL010000001">
    <property type="protein sequence ID" value="MFD1018817.1"/>
    <property type="molecule type" value="Genomic_DNA"/>
</dbReference>
<sequence length="114" mass="12628">MIRYIAFILFMMVLFLGGALFGINQASEGVIQTRGYTSDSLQDALEIKQQDSDAYEVTVMGVPLEQEGLEEKMTQYKDQATHSSVKVAQVLEKGVNTVYNVVIDSMAALVEPLF</sequence>
<dbReference type="Proteomes" id="UP001596990">
    <property type="component" value="Unassembled WGS sequence"/>
</dbReference>
<evidence type="ECO:0000313" key="1">
    <source>
        <dbReference type="EMBL" id="MFD1018817.1"/>
    </source>
</evidence>
<dbReference type="Pfam" id="PF12438">
    <property type="entry name" value="DUF3679"/>
    <property type="match status" value="1"/>
</dbReference>
<organism evidence="1 2">
    <name type="scientific">Thalassobacillus hwangdonensis</name>
    <dbReference type="NCBI Taxonomy" id="546108"/>
    <lineage>
        <taxon>Bacteria</taxon>
        <taxon>Bacillati</taxon>
        <taxon>Bacillota</taxon>
        <taxon>Bacilli</taxon>
        <taxon>Bacillales</taxon>
        <taxon>Bacillaceae</taxon>
        <taxon>Thalassobacillus</taxon>
    </lineage>
</organism>
<name>A0ABW3KY54_9BACI</name>
<comment type="caution">
    <text evidence="1">The sequence shown here is derived from an EMBL/GenBank/DDBJ whole genome shotgun (WGS) entry which is preliminary data.</text>
</comment>
<protein>
    <submittedName>
        <fullName evidence="1">DUF3679 domain-containing protein</fullName>
    </submittedName>
</protein>
<proteinExistence type="predicted"/>
<gene>
    <name evidence="1" type="ORF">ACFQ2J_06360</name>
</gene>
<dbReference type="RefSeq" id="WP_386057603.1">
    <property type="nucleotide sequence ID" value="NZ_JBHTKL010000001.1"/>
</dbReference>
<evidence type="ECO:0000313" key="2">
    <source>
        <dbReference type="Proteomes" id="UP001596990"/>
    </source>
</evidence>
<keyword evidence="2" id="KW-1185">Reference proteome</keyword>
<accession>A0ABW3KY54</accession>